<organism evidence="2 3">
    <name type="scientific">Hyphococcus lacteus</name>
    <dbReference type="NCBI Taxonomy" id="3143536"/>
    <lineage>
        <taxon>Bacteria</taxon>
        <taxon>Pseudomonadati</taxon>
        <taxon>Pseudomonadota</taxon>
        <taxon>Alphaproteobacteria</taxon>
        <taxon>Parvularculales</taxon>
        <taxon>Parvularculaceae</taxon>
        <taxon>Hyphococcus</taxon>
    </lineage>
</organism>
<reference evidence="2 3" key="1">
    <citation type="submission" date="2024-05" db="EMBL/GenBank/DDBJ databases">
        <title>Three bacterial strains, DH-69, EH-24, and ECK-19 isolated from coastal sediments.</title>
        <authorList>
            <person name="Ye Y.-Q."/>
            <person name="Du Z.-J."/>
        </authorList>
    </citation>
    <scope>NUCLEOTIDE SEQUENCE [LARGE SCALE GENOMIC DNA]</scope>
    <source>
        <strain evidence="2 3">ECK-19</strain>
    </source>
</reference>
<accession>A0ABV3Z287</accession>
<feature type="compositionally biased region" description="Basic residues" evidence="1">
    <location>
        <begin position="151"/>
        <end position="162"/>
    </location>
</feature>
<dbReference type="Gene3D" id="1.20.120.1490">
    <property type="match status" value="1"/>
</dbReference>
<dbReference type="EMBL" id="JBEHZE010000001">
    <property type="protein sequence ID" value="MEX6632129.1"/>
    <property type="molecule type" value="Genomic_DNA"/>
</dbReference>
<evidence type="ECO:0000313" key="2">
    <source>
        <dbReference type="EMBL" id="MEX6632129.1"/>
    </source>
</evidence>
<feature type="region of interest" description="Disordered" evidence="1">
    <location>
        <begin position="148"/>
        <end position="175"/>
    </location>
</feature>
<keyword evidence="3" id="KW-1185">Reference proteome</keyword>
<dbReference type="Proteomes" id="UP001560685">
    <property type="component" value="Unassembled WGS sequence"/>
</dbReference>
<evidence type="ECO:0000313" key="3">
    <source>
        <dbReference type="Proteomes" id="UP001560685"/>
    </source>
</evidence>
<dbReference type="RefSeq" id="WP_369311899.1">
    <property type="nucleotide sequence ID" value="NZ_JBEHZE010000001.1"/>
</dbReference>
<sequence>MGRGLIILLVASLGLNIFAIGHMSGRFIAGDPPPAKSEGRHRSGLDDPFKLMRYAEELSPELRDEFRGEFKKQLPNLREEHHRMHELRDELGTLMSADPWDGDAINAKLDEIREIQDRKYVFFNKAFVNAFEKLPAAERARLIEAADARRKEYKKRRRNKKGGKGDRPPEPPRDE</sequence>
<feature type="compositionally biased region" description="Basic and acidic residues" evidence="1">
    <location>
        <begin position="163"/>
        <end position="175"/>
    </location>
</feature>
<gene>
    <name evidence="2" type="ORF">ABFZ84_01075</name>
</gene>
<name>A0ABV3Z287_9PROT</name>
<proteinExistence type="predicted"/>
<dbReference type="InterPro" id="IPR025961">
    <property type="entry name" value="Metal_resist"/>
</dbReference>
<comment type="caution">
    <text evidence="2">The sequence shown here is derived from an EMBL/GenBank/DDBJ whole genome shotgun (WGS) entry which is preliminary data.</text>
</comment>
<dbReference type="Pfam" id="PF13801">
    <property type="entry name" value="Metal_resist"/>
    <property type="match status" value="1"/>
</dbReference>
<protein>
    <submittedName>
        <fullName evidence="2">Periplasmic heavy metal sensor</fullName>
    </submittedName>
</protein>
<evidence type="ECO:0000256" key="1">
    <source>
        <dbReference type="SAM" id="MobiDB-lite"/>
    </source>
</evidence>